<feature type="compositionally biased region" description="Polar residues" evidence="1">
    <location>
        <begin position="73"/>
        <end position="83"/>
    </location>
</feature>
<feature type="compositionally biased region" description="Basic and acidic residues" evidence="1">
    <location>
        <begin position="59"/>
        <end position="69"/>
    </location>
</feature>
<proteinExistence type="predicted"/>
<name>A0A1B6Q857_SORBI</name>
<dbReference type="AlphaFoldDB" id="A0A1B6Q857"/>
<evidence type="ECO:0000256" key="1">
    <source>
        <dbReference type="SAM" id="MobiDB-lite"/>
    </source>
</evidence>
<organism evidence="2 3">
    <name type="scientific">Sorghum bicolor</name>
    <name type="common">Sorghum</name>
    <name type="synonym">Sorghum vulgare</name>
    <dbReference type="NCBI Taxonomy" id="4558"/>
    <lineage>
        <taxon>Eukaryota</taxon>
        <taxon>Viridiplantae</taxon>
        <taxon>Streptophyta</taxon>
        <taxon>Embryophyta</taxon>
        <taxon>Tracheophyta</taxon>
        <taxon>Spermatophyta</taxon>
        <taxon>Magnoliopsida</taxon>
        <taxon>Liliopsida</taxon>
        <taxon>Poales</taxon>
        <taxon>Poaceae</taxon>
        <taxon>PACMAD clade</taxon>
        <taxon>Panicoideae</taxon>
        <taxon>Andropogonodae</taxon>
        <taxon>Andropogoneae</taxon>
        <taxon>Sorghinae</taxon>
        <taxon>Sorghum</taxon>
    </lineage>
</organism>
<sequence>MMRCGNYIYPVASETHEDSQSRGRPRATRSPQDATRPTMDVPCGRPAGGGLAPAGTCMHAERDGGEMPCRRSPSVSNPTKSGTCIQSSSGMVYGCSSVARVSQRINVRSWR</sequence>
<gene>
    <name evidence="2" type="ORF">SORBI_3003G424600</name>
</gene>
<dbReference type="Gramene" id="KXG34108">
    <property type="protein sequence ID" value="KXG34108"/>
    <property type="gene ID" value="SORBI_3003G424600"/>
</dbReference>
<dbReference type="InParanoid" id="A0A1B6Q857"/>
<reference evidence="3" key="2">
    <citation type="journal article" date="2018" name="Plant J.">
        <title>The Sorghum bicolor reference genome: improved assembly, gene annotations, a transcriptome atlas, and signatures of genome organization.</title>
        <authorList>
            <person name="McCormick R.F."/>
            <person name="Truong S.K."/>
            <person name="Sreedasyam A."/>
            <person name="Jenkins J."/>
            <person name="Shu S."/>
            <person name="Sims D."/>
            <person name="Kennedy M."/>
            <person name="Amirebrahimi M."/>
            <person name="Weers B.D."/>
            <person name="McKinley B."/>
            <person name="Mattison A."/>
            <person name="Morishige D.T."/>
            <person name="Grimwood J."/>
            <person name="Schmutz J."/>
            <person name="Mullet J.E."/>
        </authorList>
    </citation>
    <scope>NUCLEOTIDE SEQUENCE [LARGE SCALE GENOMIC DNA]</scope>
    <source>
        <strain evidence="3">cv. BTx623</strain>
    </source>
</reference>
<dbReference type="Proteomes" id="UP000000768">
    <property type="component" value="Chromosome 3"/>
</dbReference>
<evidence type="ECO:0000313" key="2">
    <source>
        <dbReference type="EMBL" id="KXG34108.1"/>
    </source>
</evidence>
<reference evidence="2 3" key="1">
    <citation type="journal article" date="2009" name="Nature">
        <title>The Sorghum bicolor genome and the diversification of grasses.</title>
        <authorList>
            <person name="Paterson A.H."/>
            <person name="Bowers J.E."/>
            <person name="Bruggmann R."/>
            <person name="Dubchak I."/>
            <person name="Grimwood J."/>
            <person name="Gundlach H."/>
            <person name="Haberer G."/>
            <person name="Hellsten U."/>
            <person name="Mitros T."/>
            <person name="Poliakov A."/>
            <person name="Schmutz J."/>
            <person name="Spannagl M."/>
            <person name="Tang H."/>
            <person name="Wang X."/>
            <person name="Wicker T."/>
            <person name="Bharti A.K."/>
            <person name="Chapman J."/>
            <person name="Feltus F.A."/>
            <person name="Gowik U."/>
            <person name="Grigoriev I.V."/>
            <person name="Lyons E."/>
            <person name="Maher C.A."/>
            <person name="Martis M."/>
            <person name="Narechania A."/>
            <person name="Otillar R.P."/>
            <person name="Penning B.W."/>
            <person name="Salamov A.A."/>
            <person name="Wang Y."/>
            <person name="Zhang L."/>
            <person name="Carpita N.C."/>
            <person name="Freeling M."/>
            <person name="Gingle A.R."/>
            <person name="Hash C.T."/>
            <person name="Keller B."/>
            <person name="Klein P."/>
            <person name="Kresovich S."/>
            <person name="McCann M.C."/>
            <person name="Ming R."/>
            <person name="Peterson D.G."/>
            <person name="Mehboob-ur-Rahman"/>
            <person name="Ware D."/>
            <person name="Westhoff P."/>
            <person name="Mayer K.F."/>
            <person name="Messing J."/>
            <person name="Rokhsar D.S."/>
        </authorList>
    </citation>
    <scope>NUCLEOTIDE SEQUENCE [LARGE SCALE GENOMIC DNA]</scope>
    <source>
        <strain evidence="3">cv. BTx623</strain>
    </source>
</reference>
<feature type="region of interest" description="Disordered" evidence="1">
    <location>
        <begin position="1"/>
        <end position="83"/>
    </location>
</feature>
<accession>A0A1B6Q857</accession>
<evidence type="ECO:0000313" key="3">
    <source>
        <dbReference type="Proteomes" id="UP000000768"/>
    </source>
</evidence>
<protein>
    <submittedName>
        <fullName evidence="2">Uncharacterized protein</fullName>
    </submittedName>
</protein>
<keyword evidence="3" id="KW-1185">Reference proteome</keyword>
<dbReference type="EMBL" id="CM000762">
    <property type="protein sequence ID" value="KXG34108.1"/>
    <property type="molecule type" value="Genomic_DNA"/>
</dbReference>